<comment type="pathway">
    <text evidence="1 9">Amino-acid biosynthesis; L-tryptophan biosynthesis; L-tryptophan from chorismate: step 2/5.</text>
</comment>
<feature type="binding site" evidence="9">
    <location>
        <position position="166"/>
    </location>
    <ligand>
        <name>anthranilate</name>
        <dbReference type="ChEBI" id="CHEBI:16567"/>
        <label>2</label>
    </ligand>
</feature>
<keyword evidence="4 9" id="KW-0808">Transferase</keyword>
<evidence type="ECO:0000256" key="1">
    <source>
        <dbReference type="ARBA" id="ARBA00004907"/>
    </source>
</evidence>
<dbReference type="PANTHER" id="PTHR43285:SF2">
    <property type="entry name" value="ANTHRANILATE PHOSPHORIBOSYLTRANSFERASE"/>
    <property type="match status" value="1"/>
</dbReference>
<feature type="binding site" evidence="9">
    <location>
        <position position="226"/>
    </location>
    <ligand>
        <name>Mg(2+)</name>
        <dbReference type="ChEBI" id="CHEBI:18420"/>
        <label>1</label>
    </ligand>
</feature>
<keyword evidence="6 9" id="KW-0057">Aromatic amino acid biosynthesis</keyword>
<evidence type="ECO:0000256" key="4">
    <source>
        <dbReference type="ARBA" id="ARBA00022679"/>
    </source>
</evidence>
<dbReference type="EC" id="2.4.2.18" evidence="9"/>
<comment type="catalytic activity">
    <reaction evidence="7 9">
        <text>N-(5-phospho-beta-D-ribosyl)anthranilate + diphosphate = 5-phospho-alpha-D-ribose 1-diphosphate + anthranilate</text>
        <dbReference type="Rhea" id="RHEA:11768"/>
        <dbReference type="ChEBI" id="CHEBI:16567"/>
        <dbReference type="ChEBI" id="CHEBI:18277"/>
        <dbReference type="ChEBI" id="CHEBI:33019"/>
        <dbReference type="ChEBI" id="CHEBI:58017"/>
        <dbReference type="EC" id="2.4.2.18"/>
    </reaction>
</comment>
<dbReference type="Pfam" id="PF02885">
    <property type="entry name" value="Glycos_trans_3N"/>
    <property type="match status" value="1"/>
</dbReference>
<feature type="binding site" evidence="9">
    <location>
        <begin position="83"/>
        <end position="84"/>
    </location>
    <ligand>
        <name>5-phospho-alpha-D-ribose 1-diphosphate</name>
        <dbReference type="ChEBI" id="CHEBI:58017"/>
    </ligand>
</feature>
<keyword evidence="13" id="KW-1185">Reference proteome</keyword>
<feature type="binding site" evidence="9">
    <location>
        <position position="88"/>
    </location>
    <ligand>
        <name>5-phospho-alpha-D-ribose 1-diphosphate</name>
        <dbReference type="ChEBI" id="CHEBI:58017"/>
    </ligand>
</feature>
<dbReference type="NCBIfam" id="TIGR01245">
    <property type="entry name" value="trpD"/>
    <property type="match status" value="1"/>
</dbReference>
<comment type="cofactor">
    <cofactor evidence="9">
        <name>Mg(2+)</name>
        <dbReference type="ChEBI" id="CHEBI:18420"/>
    </cofactor>
    <text evidence="9">Binds 2 magnesium ions per monomer.</text>
</comment>
<keyword evidence="3 9" id="KW-0328">Glycosyltransferase</keyword>
<feature type="binding site" evidence="9">
    <location>
        <position position="80"/>
    </location>
    <ligand>
        <name>anthranilate</name>
        <dbReference type="ChEBI" id="CHEBI:16567"/>
        <label>1</label>
    </ligand>
</feature>
<dbReference type="GO" id="GO:0000287">
    <property type="term" value="F:magnesium ion binding"/>
    <property type="evidence" value="ECO:0007669"/>
    <property type="project" value="UniProtKB-UniRule"/>
</dbReference>
<dbReference type="HAMAP" id="MF_00211">
    <property type="entry name" value="TrpD"/>
    <property type="match status" value="1"/>
</dbReference>
<dbReference type="PANTHER" id="PTHR43285">
    <property type="entry name" value="ANTHRANILATE PHOSPHORIBOSYLTRANSFERASE"/>
    <property type="match status" value="1"/>
</dbReference>
<comment type="function">
    <text evidence="9">Catalyzes the transfer of the phosphoribosyl group of 5-phosphorylribose-1-pyrophosphate (PRPP) to anthranilate to yield N-(5'-phosphoribosyl)-anthranilate (PRA).</text>
</comment>
<dbReference type="Pfam" id="PF00591">
    <property type="entry name" value="Glycos_transf_3"/>
    <property type="match status" value="1"/>
</dbReference>
<dbReference type="InterPro" id="IPR036320">
    <property type="entry name" value="Glycosyl_Trfase_fam3_N_dom_sf"/>
</dbReference>
<proteinExistence type="inferred from homology"/>
<evidence type="ECO:0000256" key="3">
    <source>
        <dbReference type="ARBA" id="ARBA00022676"/>
    </source>
</evidence>
<dbReference type="InterPro" id="IPR035902">
    <property type="entry name" value="Nuc_phospho_transferase"/>
</dbReference>
<keyword evidence="2 9" id="KW-0028">Amino-acid biosynthesis</keyword>
<evidence type="ECO:0000256" key="2">
    <source>
        <dbReference type="ARBA" id="ARBA00022605"/>
    </source>
</evidence>
<keyword evidence="9" id="KW-0479">Metal-binding</keyword>
<feature type="binding site" evidence="9">
    <location>
        <position position="80"/>
    </location>
    <ligand>
        <name>5-phospho-alpha-D-ribose 1-diphosphate</name>
        <dbReference type="ChEBI" id="CHEBI:58017"/>
    </ligand>
</feature>
<comment type="similarity">
    <text evidence="8">In the C-terminal section; belongs to the anthranilate phosphoribosyltransferase family.</text>
</comment>
<evidence type="ECO:0000313" key="12">
    <source>
        <dbReference type="EMBL" id="MXQ52600.1"/>
    </source>
</evidence>
<feature type="binding site" evidence="9">
    <location>
        <position position="226"/>
    </location>
    <ligand>
        <name>Mg(2+)</name>
        <dbReference type="ChEBI" id="CHEBI:18420"/>
        <label>2</label>
    </ligand>
</feature>
<feature type="binding site" evidence="9">
    <location>
        <position position="92"/>
    </location>
    <ligand>
        <name>Mg(2+)</name>
        <dbReference type="ChEBI" id="CHEBI:18420"/>
        <label>1</label>
    </ligand>
</feature>
<sequence>MFLTLLNQLLEGKNLTQKDTFFLMEQMMSGSLNDAQIASLLTALRIKGETVEELIGLVEGMRAYATPLPHVIVDSVDTCGTGGDGGKTFNISTATTFVAGAAGVSIAKHGNRAVSSKSGSVDVLEELGISLELSPEEASEQLQKTGICFMFAPQYHPAMKHVMPTRKALGIRTCFNLLGPLASPAGVQRQLMGVFSTKYTEKMAQVLQALGTKHALVVAGLDGLDEITLTAPTQISELRNGKVDTYIISPEDLGMVPCSMDELEGGTPKENAAIILDILQGKKSAKRSIVELNAAAVLYVGGKTDSLQAGMKMAADVIDSGLALQKLQEVAQSSQEVKSNVS</sequence>
<dbReference type="InterPro" id="IPR017459">
    <property type="entry name" value="Glycosyl_Trfase_fam3_N_dom"/>
</dbReference>
<evidence type="ECO:0000256" key="7">
    <source>
        <dbReference type="ARBA" id="ARBA00052328"/>
    </source>
</evidence>
<evidence type="ECO:0000313" key="13">
    <source>
        <dbReference type="Proteomes" id="UP000430692"/>
    </source>
</evidence>
<dbReference type="FunFam" id="3.40.1030.10:FF:000002">
    <property type="entry name" value="Anthranilate phosphoribosyltransferase"/>
    <property type="match status" value="1"/>
</dbReference>
<dbReference type="SUPFAM" id="SSF47648">
    <property type="entry name" value="Nucleoside phosphorylase/phosphoribosyltransferase N-terminal domain"/>
    <property type="match status" value="1"/>
</dbReference>
<name>A0A6I4VS15_9BACL</name>
<comment type="caution">
    <text evidence="9">Lacks conserved residue(s) required for the propagation of feature annotation.</text>
</comment>
<feature type="binding site" evidence="9">
    <location>
        <begin position="90"/>
        <end position="93"/>
    </location>
    <ligand>
        <name>5-phospho-alpha-D-ribose 1-diphosphate</name>
        <dbReference type="ChEBI" id="CHEBI:58017"/>
    </ligand>
</feature>
<comment type="subunit">
    <text evidence="9">Homodimer.</text>
</comment>
<organism evidence="12 13">
    <name type="scientific">Shimazuella alba</name>
    <dbReference type="NCBI Taxonomy" id="2690964"/>
    <lineage>
        <taxon>Bacteria</taxon>
        <taxon>Bacillati</taxon>
        <taxon>Bacillota</taxon>
        <taxon>Bacilli</taxon>
        <taxon>Bacillales</taxon>
        <taxon>Thermoactinomycetaceae</taxon>
        <taxon>Shimazuella</taxon>
    </lineage>
</organism>
<dbReference type="Gene3D" id="1.20.970.10">
    <property type="entry name" value="Transferase, Pyrimidine Nucleoside Phosphorylase, Chain C"/>
    <property type="match status" value="1"/>
</dbReference>
<feature type="binding site" evidence="9">
    <location>
        <position position="120"/>
    </location>
    <ligand>
        <name>5-phospho-alpha-D-ribose 1-diphosphate</name>
        <dbReference type="ChEBI" id="CHEBI:58017"/>
    </ligand>
</feature>
<dbReference type="Proteomes" id="UP000430692">
    <property type="component" value="Unassembled WGS sequence"/>
</dbReference>
<dbReference type="GO" id="GO:0000162">
    <property type="term" value="P:L-tryptophan biosynthetic process"/>
    <property type="evidence" value="ECO:0007669"/>
    <property type="project" value="UniProtKB-UniRule"/>
</dbReference>
<evidence type="ECO:0000256" key="9">
    <source>
        <dbReference type="HAMAP-Rule" id="MF_00211"/>
    </source>
</evidence>
<feature type="domain" description="Glycosyl transferase family 3" evidence="10">
    <location>
        <begin position="75"/>
        <end position="324"/>
    </location>
</feature>
<evidence type="ECO:0000256" key="6">
    <source>
        <dbReference type="ARBA" id="ARBA00023141"/>
    </source>
</evidence>
<evidence type="ECO:0000259" key="11">
    <source>
        <dbReference type="Pfam" id="PF02885"/>
    </source>
</evidence>
<evidence type="ECO:0000259" key="10">
    <source>
        <dbReference type="Pfam" id="PF00591"/>
    </source>
</evidence>
<dbReference type="InterPro" id="IPR000312">
    <property type="entry name" value="Glycosyl_Trfase_fam3"/>
</dbReference>
<dbReference type="EMBL" id="WUUL01000001">
    <property type="protein sequence ID" value="MXQ52600.1"/>
    <property type="molecule type" value="Genomic_DNA"/>
</dbReference>
<feature type="binding site" evidence="9">
    <location>
        <position position="111"/>
    </location>
    <ligand>
        <name>anthranilate</name>
        <dbReference type="ChEBI" id="CHEBI:16567"/>
        <label>1</label>
    </ligand>
</feature>
<dbReference type="RefSeq" id="WP_160799606.1">
    <property type="nucleotide sequence ID" value="NZ_WUUL01000001.1"/>
</dbReference>
<evidence type="ECO:0000256" key="5">
    <source>
        <dbReference type="ARBA" id="ARBA00022822"/>
    </source>
</evidence>
<comment type="similarity">
    <text evidence="9">Belongs to the anthranilate phosphoribosyltransferase family.</text>
</comment>
<dbReference type="AlphaFoldDB" id="A0A6I4VS15"/>
<keyword evidence="5 9" id="KW-0822">Tryptophan biosynthesis</keyword>
<accession>A0A6I4VS15</accession>
<dbReference type="GO" id="GO:0004048">
    <property type="term" value="F:anthranilate phosphoribosyltransferase activity"/>
    <property type="evidence" value="ECO:0007669"/>
    <property type="project" value="UniProtKB-UniRule"/>
</dbReference>
<feature type="domain" description="Glycosyl transferase family 3 N-terminal" evidence="11">
    <location>
        <begin position="5"/>
        <end position="65"/>
    </location>
</feature>
<keyword evidence="9" id="KW-0460">Magnesium</keyword>
<reference evidence="12 13" key="1">
    <citation type="submission" date="2019-12" db="EMBL/GenBank/DDBJ databases">
        <title>Whole-genome analyses of novel actinobacteria.</title>
        <authorList>
            <person name="Sahin N."/>
            <person name="Saygin H."/>
        </authorList>
    </citation>
    <scope>NUCLEOTIDE SEQUENCE [LARGE SCALE GENOMIC DNA]</scope>
    <source>
        <strain evidence="12 13">KC615</strain>
    </source>
</reference>
<feature type="binding site" evidence="9">
    <location>
        <position position="225"/>
    </location>
    <ligand>
        <name>Mg(2+)</name>
        <dbReference type="ChEBI" id="CHEBI:18420"/>
        <label>2</label>
    </ligand>
</feature>
<dbReference type="InterPro" id="IPR005940">
    <property type="entry name" value="Anthranilate_Pribosyl_Tfrase"/>
</dbReference>
<dbReference type="SUPFAM" id="SSF52418">
    <property type="entry name" value="Nucleoside phosphorylase/phosphoribosyltransferase catalytic domain"/>
    <property type="match status" value="1"/>
</dbReference>
<evidence type="ECO:0000256" key="8">
    <source>
        <dbReference type="ARBA" id="ARBA00061188"/>
    </source>
</evidence>
<protein>
    <recommendedName>
        <fullName evidence="9">Anthranilate phosphoribosyltransferase</fullName>
        <ecNumber evidence="9">2.4.2.18</ecNumber>
    </recommendedName>
</protein>
<dbReference type="UniPathway" id="UPA00035">
    <property type="reaction ID" value="UER00041"/>
</dbReference>
<feature type="binding site" evidence="9">
    <location>
        <begin position="108"/>
        <end position="116"/>
    </location>
    <ligand>
        <name>5-phospho-alpha-D-ribose 1-diphosphate</name>
        <dbReference type="ChEBI" id="CHEBI:58017"/>
    </ligand>
</feature>
<dbReference type="GO" id="GO:0005829">
    <property type="term" value="C:cytosol"/>
    <property type="evidence" value="ECO:0007669"/>
    <property type="project" value="TreeGrafter"/>
</dbReference>
<dbReference type="Gene3D" id="3.40.1030.10">
    <property type="entry name" value="Nucleoside phosphorylase/phosphoribosyltransferase catalytic domain"/>
    <property type="match status" value="1"/>
</dbReference>
<gene>
    <name evidence="9 12" type="primary">trpD</name>
    <name evidence="12" type="ORF">GSM42_02305</name>
</gene>
<comment type="caution">
    <text evidence="12">The sequence shown here is derived from an EMBL/GenBank/DDBJ whole genome shotgun (WGS) entry which is preliminary data.</text>
</comment>